<evidence type="ECO:0000313" key="2">
    <source>
        <dbReference type="EMBL" id="KAJ8030562.1"/>
    </source>
</evidence>
<dbReference type="AlphaFoldDB" id="A0A9Q1BPR0"/>
<comment type="caution">
    <text evidence="2">The sequence shown here is derived from an EMBL/GenBank/DDBJ whole genome shotgun (WGS) entry which is preliminary data.</text>
</comment>
<dbReference type="PANTHER" id="PTHR33504:SF1">
    <property type="entry name" value="FAMILY WITH SEQUENCE SIMILARITY 90, MEMBER A1B"/>
    <property type="match status" value="1"/>
</dbReference>
<feature type="region of interest" description="Disordered" evidence="1">
    <location>
        <begin position="287"/>
        <end position="363"/>
    </location>
</feature>
<feature type="compositionally biased region" description="Basic and acidic residues" evidence="1">
    <location>
        <begin position="326"/>
        <end position="335"/>
    </location>
</feature>
<organism evidence="2 3">
    <name type="scientific">Holothuria leucospilota</name>
    <name type="common">Black long sea cucumber</name>
    <name type="synonym">Mertensiothuria leucospilota</name>
    <dbReference type="NCBI Taxonomy" id="206669"/>
    <lineage>
        <taxon>Eukaryota</taxon>
        <taxon>Metazoa</taxon>
        <taxon>Echinodermata</taxon>
        <taxon>Eleutherozoa</taxon>
        <taxon>Echinozoa</taxon>
        <taxon>Holothuroidea</taxon>
        <taxon>Aspidochirotacea</taxon>
        <taxon>Aspidochirotida</taxon>
        <taxon>Holothuriidae</taxon>
        <taxon>Holothuria</taxon>
    </lineage>
</organism>
<protein>
    <submittedName>
        <fullName evidence="2">Uncharacterized protein</fullName>
    </submittedName>
</protein>
<dbReference type="Proteomes" id="UP001152320">
    <property type="component" value="Chromosome 13"/>
</dbReference>
<dbReference type="OrthoDB" id="10006090at2759"/>
<name>A0A9Q1BPR0_HOLLE</name>
<dbReference type="EMBL" id="JAIZAY010000013">
    <property type="protein sequence ID" value="KAJ8030562.1"/>
    <property type="molecule type" value="Genomic_DNA"/>
</dbReference>
<dbReference type="PANTHER" id="PTHR33504">
    <property type="entry name" value="NADH DEHYDROGENASE (UBIQUINONE) 1 BETA SUBCOMPLEX, 4"/>
    <property type="match status" value="1"/>
</dbReference>
<accession>A0A9Q1BPR0</accession>
<feature type="region of interest" description="Disordered" evidence="1">
    <location>
        <begin position="1"/>
        <end position="53"/>
    </location>
</feature>
<sequence length="384" mass="44375">MDPLARNGSHSTINVTIPSQHSASTFKSRTPVPSPVVNHSQNEESRQSHVRLPSGDFQQNRSLEKVLAARTIERCWCSYRDRQMFKLLKHAVCAAEHSLTYEVLRKVIPAEAQLLKDPSVKARVRFRFAGSEFPPIVLFKIYTHTEGSGLRYLSGKKCIRPASEAASDACRMMGHRLFYDQMISDTCQQEQDQITDEIDVTTTKDYMQYLSNLDEMPAHMGGRDNLWRRLDLNVLPRTTILYDILDFVENGKATPRLQSEFQVLSTRPVTQEMQLEHIRLISKVRTPEIWTPTPRQQSKSGRNSQPGETARRSRQAMRRTNRMKKMYADGKKEQWMETEQGDAVRSGTFRPEDEDNDDWEKEADKLYEWTQDLSYDDIGLNSPR</sequence>
<feature type="compositionally biased region" description="Polar residues" evidence="1">
    <location>
        <begin position="8"/>
        <end position="28"/>
    </location>
</feature>
<reference evidence="2" key="1">
    <citation type="submission" date="2021-10" db="EMBL/GenBank/DDBJ databases">
        <title>Tropical sea cucumber genome reveals ecological adaptation and Cuvierian tubules defense mechanism.</title>
        <authorList>
            <person name="Chen T."/>
        </authorList>
    </citation>
    <scope>NUCLEOTIDE SEQUENCE</scope>
    <source>
        <strain evidence="2">Nanhai2018</strain>
        <tissue evidence="2">Muscle</tissue>
    </source>
</reference>
<keyword evidence="3" id="KW-1185">Reference proteome</keyword>
<feature type="compositionally biased region" description="Acidic residues" evidence="1">
    <location>
        <begin position="352"/>
        <end position="361"/>
    </location>
</feature>
<proteinExistence type="predicted"/>
<gene>
    <name evidence="2" type="ORF">HOLleu_27016</name>
</gene>
<evidence type="ECO:0000256" key="1">
    <source>
        <dbReference type="SAM" id="MobiDB-lite"/>
    </source>
</evidence>
<feature type="compositionally biased region" description="Polar residues" evidence="1">
    <location>
        <begin position="293"/>
        <end position="307"/>
    </location>
</feature>
<feature type="compositionally biased region" description="Basic residues" evidence="1">
    <location>
        <begin position="312"/>
        <end position="325"/>
    </location>
</feature>
<evidence type="ECO:0000313" key="3">
    <source>
        <dbReference type="Proteomes" id="UP001152320"/>
    </source>
</evidence>